<dbReference type="InterPro" id="IPR008988">
    <property type="entry name" value="Transcriptional_repressor_C"/>
</dbReference>
<evidence type="ECO:0000256" key="12">
    <source>
        <dbReference type="ARBA" id="ARBA00032593"/>
    </source>
</evidence>
<dbReference type="SUPFAM" id="SSF46785">
    <property type="entry name" value="Winged helix' DNA-binding domain"/>
    <property type="match status" value="1"/>
</dbReference>
<evidence type="ECO:0000256" key="5">
    <source>
        <dbReference type="ARBA" id="ARBA00022490"/>
    </source>
</evidence>
<evidence type="ECO:0000256" key="1">
    <source>
        <dbReference type="ARBA" id="ARBA00004496"/>
    </source>
</evidence>
<dbReference type="SMART" id="SM00529">
    <property type="entry name" value="HTH_DTXR"/>
    <property type="match status" value="1"/>
</dbReference>
<comment type="similarity">
    <text evidence="2">Belongs to the DtxR/MntR family.</text>
</comment>
<organism evidence="16 17">
    <name type="scientific">Corynebacterium suicordis DSM 45110</name>
    <dbReference type="NCBI Taxonomy" id="1121369"/>
    <lineage>
        <taxon>Bacteria</taxon>
        <taxon>Bacillati</taxon>
        <taxon>Actinomycetota</taxon>
        <taxon>Actinomycetes</taxon>
        <taxon>Mycobacteriales</taxon>
        <taxon>Corynebacteriaceae</taxon>
        <taxon>Corynebacterium</taxon>
    </lineage>
</organism>
<keyword evidence="17" id="KW-1185">Reference proteome</keyword>
<keyword evidence="7" id="KW-0805">Transcription regulation</keyword>
<dbReference type="EMBL" id="JADKMY010000001">
    <property type="protein sequence ID" value="MBF4553137.1"/>
    <property type="molecule type" value="Genomic_DNA"/>
</dbReference>
<evidence type="ECO:0000256" key="2">
    <source>
        <dbReference type="ARBA" id="ARBA00007871"/>
    </source>
</evidence>
<feature type="domain" description="HTH dtxR-type" evidence="15">
    <location>
        <begin position="6"/>
        <end position="68"/>
    </location>
</feature>
<accession>A0ABR9ZKJ0</accession>
<dbReference type="InterPro" id="IPR007167">
    <property type="entry name" value="Fe-transptr_FeoA-like"/>
</dbReference>
<evidence type="ECO:0000256" key="13">
    <source>
        <dbReference type="ARBA" id="ARBA00032618"/>
    </source>
</evidence>
<dbReference type="PROSITE" id="PS50944">
    <property type="entry name" value="HTH_DTXR"/>
    <property type="match status" value="1"/>
</dbReference>
<evidence type="ECO:0000256" key="4">
    <source>
        <dbReference type="ARBA" id="ARBA00016140"/>
    </source>
</evidence>
<dbReference type="InterPro" id="IPR036390">
    <property type="entry name" value="WH_DNA-bd_sf"/>
</dbReference>
<dbReference type="Pfam" id="PF01325">
    <property type="entry name" value="Fe_dep_repress"/>
    <property type="match status" value="1"/>
</dbReference>
<evidence type="ECO:0000256" key="6">
    <source>
        <dbReference type="ARBA" id="ARBA00022491"/>
    </source>
</evidence>
<dbReference type="SUPFAM" id="SSF47979">
    <property type="entry name" value="Iron-dependent repressor protein, dimerization domain"/>
    <property type="match status" value="1"/>
</dbReference>
<protein>
    <recommendedName>
        <fullName evidence="4">Diphtheria toxin repressor</fullName>
    </recommendedName>
    <alternativeName>
        <fullName evidence="13">Iron-dependent diphtheria tox regulatory element</fullName>
    </alternativeName>
    <alternativeName>
        <fullName evidence="12">Manganese transport regulator</fullName>
    </alternativeName>
    <alternativeName>
        <fullName evidence="14">Tox regulatory factor</fullName>
    </alternativeName>
</protein>
<keyword evidence="8" id="KW-0238">DNA-binding</keyword>
<keyword evidence="6" id="KW-0678">Repressor</keyword>
<evidence type="ECO:0000256" key="10">
    <source>
        <dbReference type="ARBA" id="ARBA00023163"/>
    </source>
</evidence>
<dbReference type="PANTHER" id="PTHR33238">
    <property type="entry name" value="IRON (METAL) DEPENDENT REPRESSOR, DTXR FAMILY"/>
    <property type="match status" value="1"/>
</dbReference>
<evidence type="ECO:0000256" key="14">
    <source>
        <dbReference type="ARBA" id="ARBA00033329"/>
    </source>
</evidence>
<proteinExistence type="inferred from homology"/>
<dbReference type="PANTHER" id="PTHR33238:SF11">
    <property type="entry name" value="TRANSCRIPTIONAL REGULATOR MNTR"/>
    <property type="match status" value="1"/>
</dbReference>
<dbReference type="Proteomes" id="UP000635902">
    <property type="component" value="Unassembled WGS sequence"/>
</dbReference>
<reference evidence="16 17" key="1">
    <citation type="submission" date="2020-10" db="EMBL/GenBank/DDBJ databases">
        <title>Novel species in genus Corynebacterium.</title>
        <authorList>
            <person name="Zhang G."/>
        </authorList>
    </citation>
    <scope>NUCLEOTIDE SEQUENCE [LARGE SCALE GENOMIC DNA]</scope>
    <source>
        <strain evidence="16 17">DSM 45110</strain>
    </source>
</reference>
<dbReference type="InterPro" id="IPR050536">
    <property type="entry name" value="DtxR_MntR_Metal-Reg"/>
</dbReference>
<evidence type="ECO:0000313" key="17">
    <source>
        <dbReference type="Proteomes" id="UP000635902"/>
    </source>
</evidence>
<keyword evidence="9" id="KW-0010">Activator</keyword>
<dbReference type="SMART" id="SM00899">
    <property type="entry name" value="FeoA"/>
    <property type="match status" value="1"/>
</dbReference>
<evidence type="ECO:0000256" key="8">
    <source>
        <dbReference type="ARBA" id="ARBA00023125"/>
    </source>
</evidence>
<evidence type="ECO:0000259" key="15">
    <source>
        <dbReference type="PROSITE" id="PS50944"/>
    </source>
</evidence>
<dbReference type="Gene3D" id="1.10.10.10">
    <property type="entry name" value="Winged helix-like DNA-binding domain superfamily/Winged helix DNA-binding domain"/>
    <property type="match status" value="1"/>
</dbReference>
<name>A0ABR9ZKJ0_9CORY</name>
<dbReference type="InterPro" id="IPR036421">
    <property type="entry name" value="Fe_dep_repressor_sf"/>
</dbReference>
<sequence>MHVTDLPDKSQDYLKAIFDLQEWGEAAISLGRIAARLGQRNSTTSEAIKRLAAKGLVDHSPYAAIRLTEPGRELALQMVRRHRLIETYLFQDLGYQLDELHEEAEILEHAVSDKFIERIAARLGHPTRDPHGDPIPDASGEFHVPQVFSLVDATPGQNFTIDRISDRDPELLRYLQSKGAMPEATVEVLERPYPDLAELRILHSSGEGTLVQLPLTSLDSVLCREASNEQ</sequence>
<dbReference type="InterPro" id="IPR022689">
    <property type="entry name" value="Iron_dep_repressor"/>
</dbReference>
<dbReference type="Pfam" id="PF02742">
    <property type="entry name" value="Fe_dep_repr_C"/>
    <property type="match status" value="1"/>
</dbReference>
<keyword evidence="11" id="KW-0464">Manganese</keyword>
<evidence type="ECO:0000256" key="9">
    <source>
        <dbReference type="ARBA" id="ARBA00023159"/>
    </source>
</evidence>
<dbReference type="InterPro" id="IPR022687">
    <property type="entry name" value="HTH_DTXR"/>
</dbReference>
<gene>
    <name evidence="16" type="ORF">IRY30_03435</name>
</gene>
<comment type="caution">
    <text evidence="16">The sequence shown here is derived from an EMBL/GenBank/DDBJ whole genome shotgun (WGS) entry which is preliminary data.</text>
</comment>
<comment type="subcellular location">
    <subcellularLocation>
        <location evidence="1">Cytoplasm</location>
    </subcellularLocation>
</comment>
<dbReference type="Pfam" id="PF04023">
    <property type="entry name" value="FeoA"/>
    <property type="match status" value="1"/>
</dbReference>
<evidence type="ECO:0000256" key="11">
    <source>
        <dbReference type="ARBA" id="ARBA00023211"/>
    </source>
</evidence>
<evidence type="ECO:0000256" key="3">
    <source>
        <dbReference type="ARBA" id="ARBA00011738"/>
    </source>
</evidence>
<evidence type="ECO:0000256" key="7">
    <source>
        <dbReference type="ARBA" id="ARBA00023015"/>
    </source>
</evidence>
<dbReference type="InterPro" id="IPR036388">
    <property type="entry name" value="WH-like_DNA-bd_sf"/>
</dbReference>
<evidence type="ECO:0000313" key="16">
    <source>
        <dbReference type="EMBL" id="MBF4553137.1"/>
    </source>
</evidence>
<dbReference type="SUPFAM" id="SSF50037">
    <property type="entry name" value="C-terminal domain of transcriptional repressors"/>
    <property type="match status" value="1"/>
</dbReference>
<comment type="subunit">
    <text evidence="3">Homodimer.</text>
</comment>
<keyword evidence="5" id="KW-0963">Cytoplasm</keyword>
<dbReference type="InterPro" id="IPR001367">
    <property type="entry name" value="Fe_dep_repressor"/>
</dbReference>
<keyword evidence="10" id="KW-0804">Transcription</keyword>
<dbReference type="RefSeq" id="WP_194555973.1">
    <property type="nucleotide sequence ID" value="NZ_JADKMY010000001.1"/>
</dbReference>